<dbReference type="Proteomes" id="UP001141950">
    <property type="component" value="Unassembled WGS sequence"/>
</dbReference>
<keyword evidence="1" id="KW-0812">Transmembrane</keyword>
<accession>A0A9X2MLK9</accession>
<organism evidence="2 3">
    <name type="scientific">Paenibacillus soyae</name>
    <dbReference type="NCBI Taxonomy" id="2969249"/>
    <lineage>
        <taxon>Bacteria</taxon>
        <taxon>Bacillati</taxon>
        <taxon>Bacillota</taxon>
        <taxon>Bacilli</taxon>
        <taxon>Bacillales</taxon>
        <taxon>Paenibacillaceae</taxon>
        <taxon>Paenibacillus</taxon>
    </lineage>
</organism>
<proteinExistence type="predicted"/>
<dbReference type="RefSeq" id="WP_257441834.1">
    <property type="nucleotide sequence ID" value="NZ_JANIPJ010000001.1"/>
</dbReference>
<evidence type="ECO:0000313" key="2">
    <source>
        <dbReference type="EMBL" id="MCR2802349.1"/>
    </source>
</evidence>
<dbReference type="EMBL" id="JANIPJ010000001">
    <property type="protein sequence ID" value="MCR2802349.1"/>
    <property type="molecule type" value="Genomic_DNA"/>
</dbReference>
<evidence type="ECO:0000313" key="3">
    <source>
        <dbReference type="Proteomes" id="UP001141950"/>
    </source>
</evidence>
<name>A0A9X2MLK9_9BACL</name>
<reference evidence="2" key="1">
    <citation type="submission" date="2022-08" db="EMBL/GenBank/DDBJ databases">
        <title>The genomic sequence of strain Paenibacillus sp. SCIV0701.</title>
        <authorList>
            <person name="Zhao H."/>
        </authorList>
    </citation>
    <scope>NUCLEOTIDE SEQUENCE</scope>
    <source>
        <strain evidence="2">SCIV0701</strain>
    </source>
</reference>
<dbReference type="AlphaFoldDB" id="A0A9X2MLK9"/>
<protein>
    <submittedName>
        <fullName evidence="2">Pilus assembly protein</fullName>
    </submittedName>
</protein>
<sequence length="332" mass="36362">MKRRKPWDGPTKRSIAAFTYERKGSILLEAALVMPLLLFLLAAFSVIISLCMAQMALHATASQSARQIAAHMYPVELAQQQLQAAAGAAVTPNLPVPLPGWSEVAADAAEWLPDPAGEFVSSALRGDWRPLQNLAATELGRGVIEPFVRQYANDYVLKPERIRLSYISLPDLKDKEEPYIAIALEYEYPFRIPFLGRPIVLREQAYERVWVSDAAPAAYGSEAESGENTLQLQIVSISPNPLRPGQKATVVVKTEPGARVSLSVTYKSGASKAKHLGEAAADDQGYVQWTWHVSGNTTPGIWELEVEGSGRKGSVSKHFVVEKKPDVRSGEE</sequence>
<keyword evidence="1" id="KW-1133">Transmembrane helix</keyword>
<comment type="caution">
    <text evidence="2">The sequence shown here is derived from an EMBL/GenBank/DDBJ whole genome shotgun (WGS) entry which is preliminary data.</text>
</comment>
<keyword evidence="1" id="KW-0472">Membrane</keyword>
<keyword evidence="3" id="KW-1185">Reference proteome</keyword>
<feature type="transmembrane region" description="Helical" evidence="1">
    <location>
        <begin position="32"/>
        <end position="57"/>
    </location>
</feature>
<gene>
    <name evidence="2" type="ORF">NQZ67_00515</name>
</gene>
<evidence type="ECO:0000256" key="1">
    <source>
        <dbReference type="SAM" id="Phobius"/>
    </source>
</evidence>